<keyword evidence="1" id="KW-0732">Signal</keyword>
<feature type="chain" id="PRO_5036455427" evidence="1">
    <location>
        <begin position="30"/>
        <end position="270"/>
    </location>
</feature>
<organism evidence="2 3">
    <name type="scientific">Trichonephila clavipes</name>
    <name type="common">Golden silk orbweaver</name>
    <name type="synonym">Nephila clavipes</name>
    <dbReference type="NCBI Taxonomy" id="2585209"/>
    <lineage>
        <taxon>Eukaryota</taxon>
        <taxon>Metazoa</taxon>
        <taxon>Ecdysozoa</taxon>
        <taxon>Arthropoda</taxon>
        <taxon>Chelicerata</taxon>
        <taxon>Arachnida</taxon>
        <taxon>Araneae</taxon>
        <taxon>Araneomorphae</taxon>
        <taxon>Entelegynae</taxon>
        <taxon>Araneoidea</taxon>
        <taxon>Nephilidae</taxon>
        <taxon>Trichonephila</taxon>
    </lineage>
</organism>
<dbReference type="InterPro" id="IPR036397">
    <property type="entry name" value="RNaseH_sf"/>
</dbReference>
<proteinExistence type="predicted"/>
<gene>
    <name evidence="2" type="primary">AVEN_134632_1</name>
    <name evidence="2" type="ORF">TNCV_3518971</name>
</gene>
<keyword evidence="3" id="KW-1185">Reference proteome</keyword>
<comment type="caution">
    <text evidence="2">The sequence shown here is derived from an EMBL/GenBank/DDBJ whole genome shotgun (WGS) entry which is preliminary data.</text>
</comment>
<dbReference type="Proteomes" id="UP000887159">
    <property type="component" value="Unassembled WGS sequence"/>
</dbReference>
<evidence type="ECO:0000313" key="3">
    <source>
        <dbReference type="Proteomes" id="UP000887159"/>
    </source>
</evidence>
<sequence>MLHLTWQGCHKTVSALLLLFLGLPDPHICLKSRISGIIQDLTRLNELEARLQQIWNEMSQDIICVIRRSCMRGMGARLLNFEPCQEKRTKPSCNSSYQNITLRQRSDAALNPLGELDSLSKRAKIRFQWIPSHANITGNEIPDSLAKAGAGETTTPTAPLTYLELFSKYKAKNKTIWMHPWYQSKYPDGSLVRGSSRGHPTALTRFLFGHLMLLTFDDGIKHFEICPKCSSAQASPGHILSCSGLTRQGLVKDPLLALDFFRVNGLMDLI</sequence>
<name>A0A8X6VGB0_TRICX</name>
<feature type="signal peptide" evidence="1">
    <location>
        <begin position="1"/>
        <end position="29"/>
    </location>
</feature>
<dbReference type="InterPro" id="IPR012337">
    <property type="entry name" value="RNaseH-like_sf"/>
</dbReference>
<dbReference type="GO" id="GO:0003676">
    <property type="term" value="F:nucleic acid binding"/>
    <property type="evidence" value="ECO:0007669"/>
    <property type="project" value="InterPro"/>
</dbReference>
<dbReference type="EMBL" id="BMAU01021345">
    <property type="protein sequence ID" value="GFY17542.1"/>
    <property type="molecule type" value="Genomic_DNA"/>
</dbReference>
<evidence type="ECO:0000313" key="2">
    <source>
        <dbReference type="EMBL" id="GFY17542.1"/>
    </source>
</evidence>
<evidence type="ECO:0000256" key="1">
    <source>
        <dbReference type="SAM" id="SignalP"/>
    </source>
</evidence>
<accession>A0A8X6VGB0</accession>
<reference evidence="2" key="1">
    <citation type="submission" date="2020-08" db="EMBL/GenBank/DDBJ databases">
        <title>Multicomponent nature underlies the extraordinary mechanical properties of spider dragline silk.</title>
        <authorList>
            <person name="Kono N."/>
            <person name="Nakamura H."/>
            <person name="Mori M."/>
            <person name="Yoshida Y."/>
            <person name="Ohtoshi R."/>
            <person name="Malay A.D."/>
            <person name="Moran D.A.P."/>
            <person name="Tomita M."/>
            <person name="Numata K."/>
            <person name="Arakawa K."/>
        </authorList>
    </citation>
    <scope>NUCLEOTIDE SEQUENCE</scope>
</reference>
<protein>
    <submittedName>
        <fullName evidence="2">RNase H domain-containing protein</fullName>
    </submittedName>
</protein>
<dbReference type="AlphaFoldDB" id="A0A8X6VGB0"/>
<dbReference type="SUPFAM" id="SSF53098">
    <property type="entry name" value="Ribonuclease H-like"/>
    <property type="match status" value="1"/>
</dbReference>
<dbReference type="Gene3D" id="3.30.420.10">
    <property type="entry name" value="Ribonuclease H-like superfamily/Ribonuclease H"/>
    <property type="match status" value="1"/>
</dbReference>